<reference evidence="12" key="1">
    <citation type="journal article" date="2021" name="Elife">
        <title>Highly contiguous assemblies of 101 drosophilid genomes.</title>
        <authorList>
            <person name="Kim B.Y."/>
            <person name="Wang J.R."/>
            <person name="Miller D.E."/>
            <person name="Barmina O."/>
            <person name="Delaney E."/>
            <person name="Thompson A."/>
            <person name="Comeault A.A."/>
            <person name="Peede D."/>
            <person name="D'Agostino E.R."/>
            <person name="Pelaez J."/>
            <person name="Aguilar J.M."/>
            <person name="Haji D."/>
            <person name="Matsunaga T."/>
            <person name="Armstrong E.E."/>
            <person name="Zych M."/>
            <person name="Ogawa Y."/>
            <person name="Stamenkovic-Radak M."/>
            <person name="Jelic M."/>
            <person name="Veselinovic M.S."/>
            <person name="Tanaskovic M."/>
            <person name="Eric P."/>
            <person name="Gao J.J."/>
            <person name="Katoh T.K."/>
            <person name="Toda M.J."/>
            <person name="Watabe H."/>
            <person name="Watada M."/>
            <person name="Davis J.S."/>
            <person name="Moyle L.C."/>
            <person name="Manoli G."/>
            <person name="Bertolini E."/>
            <person name="Kostal V."/>
            <person name="Hawley R.S."/>
            <person name="Takahashi A."/>
            <person name="Jones C.D."/>
            <person name="Price D.K."/>
            <person name="Whiteman N."/>
            <person name="Kopp A."/>
            <person name="Matute D.R."/>
            <person name="Petrov D.A."/>
        </authorList>
    </citation>
    <scope>NUCLEOTIDE SEQUENCE [LARGE SCALE GENOMIC DNA]</scope>
</reference>
<comment type="similarity">
    <text evidence="2">Belongs to the SNAPC3/SRD2 family.</text>
</comment>
<dbReference type="PANTHER" id="PTHR13421:SF16">
    <property type="entry name" value="SNRNA-ACTIVATING PROTEIN COMPLEX SUBUNIT 3"/>
    <property type="match status" value="1"/>
</dbReference>
<reference evidence="11" key="3">
    <citation type="submission" date="2025-05" db="UniProtKB">
        <authorList>
            <consortium name="EnsemblMetazoa"/>
        </authorList>
    </citation>
    <scope>IDENTIFICATION</scope>
</reference>
<evidence type="ECO:0000313" key="11">
    <source>
        <dbReference type="EnsemblMetazoa" id="XP_016970244.1"/>
    </source>
</evidence>
<keyword evidence="6" id="KW-0804">Transcription</keyword>
<dbReference type="GO" id="GO:0003681">
    <property type="term" value="F:bent DNA binding"/>
    <property type="evidence" value="ECO:0007669"/>
    <property type="project" value="TreeGrafter"/>
</dbReference>
<reference evidence="13" key="2">
    <citation type="submission" date="2025-04" db="UniProtKB">
        <authorList>
            <consortium name="RefSeq"/>
        </authorList>
    </citation>
    <scope>IDENTIFICATION</scope>
</reference>
<organism evidence="13">
    <name type="scientific">Drosophila rhopaloa</name>
    <name type="common">Fruit fly</name>
    <dbReference type="NCBI Taxonomy" id="1041015"/>
    <lineage>
        <taxon>Eukaryota</taxon>
        <taxon>Metazoa</taxon>
        <taxon>Ecdysozoa</taxon>
        <taxon>Arthropoda</taxon>
        <taxon>Hexapoda</taxon>
        <taxon>Insecta</taxon>
        <taxon>Pterygota</taxon>
        <taxon>Neoptera</taxon>
        <taxon>Endopterygota</taxon>
        <taxon>Diptera</taxon>
        <taxon>Brachycera</taxon>
        <taxon>Muscomorpha</taxon>
        <taxon>Ephydroidea</taxon>
        <taxon>Drosophilidae</taxon>
        <taxon>Drosophila</taxon>
        <taxon>Sophophora</taxon>
    </lineage>
</organism>
<accession>A0A6P4E1H0</accession>
<dbReference type="AlphaFoldDB" id="A0A6P4E1H0"/>
<comment type="function">
    <text evidence="8">Part of the SNAPc complex required for the transcription of both RNA polymerase II and III small-nuclear RNA genes. Binds to the proximal sequence element (PSE), a non-TATA-box basal promoter element common to these 2 types of genes. Recruits TBP and BRF2 to the U6 snRNA TATA box.</text>
</comment>
<dbReference type="GO" id="GO:0000978">
    <property type="term" value="F:RNA polymerase II cis-regulatory region sequence-specific DNA binding"/>
    <property type="evidence" value="ECO:0007669"/>
    <property type="project" value="TreeGrafter"/>
</dbReference>
<dbReference type="GO" id="GO:0005634">
    <property type="term" value="C:nucleus"/>
    <property type="evidence" value="ECO:0007669"/>
    <property type="project" value="UniProtKB-SubCell"/>
</dbReference>
<dbReference type="RefSeq" id="XP_016970244.1">
    <property type="nucleotide sequence ID" value="XM_017114755.1"/>
</dbReference>
<evidence type="ECO:0000256" key="3">
    <source>
        <dbReference type="ARBA" id="ARBA00013634"/>
    </source>
</evidence>
<dbReference type="OrthoDB" id="46583at2759"/>
<comment type="subcellular location">
    <subcellularLocation>
        <location evidence="1">Nucleus</location>
    </subcellularLocation>
</comment>
<evidence type="ECO:0000256" key="10">
    <source>
        <dbReference type="ARBA" id="ARBA00029606"/>
    </source>
</evidence>
<dbReference type="CTD" id="35787"/>
<dbReference type="InterPro" id="IPR022042">
    <property type="entry name" value="snRNA-activating_su3"/>
</dbReference>
<keyword evidence="7" id="KW-0539">Nucleus</keyword>
<keyword evidence="4" id="KW-0805">Transcription regulation</keyword>
<evidence type="ECO:0000256" key="4">
    <source>
        <dbReference type="ARBA" id="ARBA00023015"/>
    </source>
</evidence>
<dbReference type="GO" id="GO:0001006">
    <property type="term" value="F:RNA polymerase III type 3 promoter sequence-specific DNA binding"/>
    <property type="evidence" value="ECO:0007669"/>
    <property type="project" value="TreeGrafter"/>
</dbReference>
<dbReference type="GeneID" id="108038045"/>
<dbReference type="Pfam" id="PF12251">
    <property type="entry name" value="SNAPC3"/>
    <property type="match status" value="1"/>
</dbReference>
<evidence type="ECO:0000256" key="5">
    <source>
        <dbReference type="ARBA" id="ARBA00023125"/>
    </source>
</evidence>
<dbReference type="PANTHER" id="PTHR13421">
    <property type="entry name" value="SNRNA-ACTIVATING PROTEIN COMPLEX SUBUNIT 3"/>
    <property type="match status" value="1"/>
</dbReference>
<dbReference type="EnsemblMetazoa" id="XM_017114755.2">
    <property type="protein sequence ID" value="XP_016970244.1"/>
    <property type="gene ID" value="LOC108038045"/>
</dbReference>
<evidence type="ECO:0000256" key="7">
    <source>
        <dbReference type="ARBA" id="ARBA00023242"/>
    </source>
</evidence>
<evidence type="ECO:0000256" key="9">
    <source>
        <dbReference type="ARBA" id="ARBA00025958"/>
    </source>
</evidence>
<gene>
    <name evidence="13" type="primary">LOC108038045</name>
    <name evidence="11" type="synonym">108038045</name>
</gene>
<sequence length="380" mass="43589">MESHSTVSALNLKDFLADYQQKLNTEDNVPFFMQSNPVIVDVGDSCSLNLIESPDDISVPNFQPGADVFRPTVVRPQDDQHVPATYSALIHYKTKSRKCAFGRTQYSHKLNPPPTDCHDLQLDACELELTVRLYRPPRAYHRGFKVEIPVFAEEYVCLGSNYLSELRDKISCVCRGKRFVDISNDPDAPLPTIDTNPGYFFINDTFYNDKRNPNNPDYSDTVLKWAAHANGVRGETLKAEDMEGKRFIDLTVIPGSPLHYLHHGNCEHLFVISQIEVLTPRSKRPDRSLYPYPHAFSTYNRRTCYMCGIRSYSFIVDQSRRQLHDPSYLCRSCFLSFYYVDGQKVGQFKAYRIYDHAEAEDEEEERKGCDDGDMVVGLDD</sequence>
<name>A0A6P4E1H0_DRORH</name>
<evidence type="ECO:0000256" key="1">
    <source>
        <dbReference type="ARBA" id="ARBA00004123"/>
    </source>
</evidence>
<proteinExistence type="inferred from homology"/>
<keyword evidence="12" id="KW-1185">Reference proteome</keyword>
<dbReference type="GO" id="GO:0019185">
    <property type="term" value="C:snRNA-activating protein complex"/>
    <property type="evidence" value="ECO:0007669"/>
    <property type="project" value="TreeGrafter"/>
</dbReference>
<comment type="subunit">
    <text evidence="9">Part of the SNAPc complex composed of 5 subunits: SNAPC1, SNAPC2, SNAPC3, SNAPC4 and SNAPC5. SNAPC3 interacts with SNAPC1.</text>
</comment>
<keyword evidence="5" id="KW-0238">DNA-binding</keyword>
<dbReference type="GO" id="GO:0042795">
    <property type="term" value="P:snRNA transcription by RNA polymerase II"/>
    <property type="evidence" value="ECO:0007669"/>
    <property type="project" value="TreeGrafter"/>
</dbReference>
<evidence type="ECO:0000313" key="12">
    <source>
        <dbReference type="Proteomes" id="UP001652680"/>
    </source>
</evidence>
<evidence type="ECO:0000256" key="6">
    <source>
        <dbReference type="ARBA" id="ARBA00023163"/>
    </source>
</evidence>
<evidence type="ECO:0000313" key="13">
    <source>
        <dbReference type="RefSeq" id="XP_016970244.1"/>
    </source>
</evidence>
<dbReference type="GO" id="GO:0001046">
    <property type="term" value="F:core promoter sequence-specific DNA binding"/>
    <property type="evidence" value="ECO:0007669"/>
    <property type="project" value="TreeGrafter"/>
</dbReference>
<evidence type="ECO:0000256" key="8">
    <source>
        <dbReference type="ARBA" id="ARBA00025193"/>
    </source>
</evidence>
<evidence type="ECO:0000256" key="2">
    <source>
        <dbReference type="ARBA" id="ARBA00010410"/>
    </source>
</evidence>
<dbReference type="Proteomes" id="UP001652680">
    <property type="component" value="Unassembled WGS sequence"/>
</dbReference>
<protein>
    <recommendedName>
        <fullName evidence="3">snRNA-activating protein complex subunit 3</fullName>
    </recommendedName>
    <alternativeName>
        <fullName evidence="10">Small nuclear RNA-activating complex polypeptide 3</fullName>
    </alternativeName>
</protein>
<dbReference type="GO" id="GO:0042796">
    <property type="term" value="P:snRNA transcription by RNA polymerase III"/>
    <property type="evidence" value="ECO:0007669"/>
    <property type="project" value="TreeGrafter"/>
</dbReference>